<organism evidence="1">
    <name type="scientific">viral metagenome</name>
    <dbReference type="NCBI Taxonomy" id="1070528"/>
    <lineage>
        <taxon>unclassified sequences</taxon>
        <taxon>metagenomes</taxon>
        <taxon>organismal metagenomes</taxon>
    </lineage>
</organism>
<reference evidence="1" key="1">
    <citation type="journal article" date="2020" name="Nature">
        <title>Giant virus diversity and host interactions through global metagenomics.</title>
        <authorList>
            <person name="Schulz F."/>
            <person name="Roux S."/>
            <person name="Paez-Espino D."/>
            <person name="Jungbluth S."/>
            <person name="Walsh D.A."/>
            <person name="Denef V.J."/>
            <person name="McMahon K.D."/>
            <person name="Konstantinidis K.T."/>
            <person name="Eloe-Fadrosh E.A."/>
            <person name="Kyrpides N.C."/>
            <person name="Woyke T."/>
        </authorList>
    </citation>
    <scope>NUCLEOTIDE SEQUENCE</scope>
    <source>
        <strain evidence="1">GVMAG-M-3300023184-62</strain>
    </source>
</reference>
<dbReference type="EMBL" id="MN740152">
    <property type="protein sequence ID" value="QHT89795.1"/>
    <property type="molecule type" value="Genomic_DNA"/>
</dbReference>
<sequence>MEYIPLYKLTENRKNNTHGSFSYEYTSWKDFILHNPWRVWNNLEMINYVWTHDNFIYIYYKGINDVNDNRHFKIKVTYENEPIVREWIKSQMLSIWKI</sequence>
<name>A0A6C0IBM8_9ZZZZ</name>
<accession>A0A6C0IBM8</accession>
<dbReference type="AlphaFoldDB" id="A0A6C0IBM8"/>
<proteinExistence type="predicted"/>
<protein>
    <submittedName>
        <fullName evidence="1">Uncharacterized protein</fullName>
    </submittedName>
</protein>
<evidence type="ECO:0000313" key="1">
    <source>
        <dbReference type="EMBL" id="QHT89795.1"/>
    </source>
</evidence>